<dbReference type="EMBL" id="FNBK01000013">
    <property type="protein sequence ID" value="SDG01781.1"/>
    <property type="molecule type" value="Genomic_DNA"/>
</dbReference>
<protein>
    <recommendedName>
        <fullName evidence="2">DUF7282 domain-containing protein</fullName>
    </recommendedName>
</protein>
<dbReference type="RefSeq" id="WP_092694104.1">
    <property type="nucleotide sequence ID" value="NZ_FNBK01000013.1"/>
</dbReference>
<gene>
    <name evidence="3" type="ORF">SAMN05216218_11388</name>
</gene>
<evidence type="ECO:0000313" key="3">
    <source>
        <dbReference type="EMBL" id="SDG01781.1"/>
    </source>
</evidence>
<name>A0A1G7QTD2_9EURY</name>
<organism evidence="3 4">
    <name type="scientific">Halorientalis regularis</name>
    <dbReference type="NCBI Taxonomy" id="660518"/>
    <lineage>
        <taxon>Archaea</taxon>
        <taxon>Methanobacteriati</taxon>
        <taxon>Methanobacteriota</taxon>
        <taxon>Stenosarchaea group</taxon>
        <taxon>Halobacteria</taxon>
        <taxon>Halobacteriales</taxon>
        <taxon>Haloarculaceae</taxon>
        <taxon>Halorientalis</taxon>
    </lineage>
</organism>
<keyword evidence="4" id="KW-1185">Reference proteome</keyword>
<sequence>MRPRRTAVTTVLALLALAAGAGVANPSSAADATQTGDGNLTTFVAPGDTLQALRAGTATDILTKRQRVALSDALVVRVSTPGLGAAVADQPGNTTTERFRALLSSPDATLTAVEITSGDDPPRAIDLTAEQLVVRRVDEDTFDLIYDTGRLRATADTNDNGLADEGPGTAIAPVRVFEFEFTHDGVSAASSLGIFPAAVTFSTPPDDGVVLYPLPAQRLVGQTLLAPGTTLTISLDGVGHPFSVERTTTVTGRQQSFANLTLDLTDAPAGIPLAVTASLDGQRLRRTRGRLAELTASFTTVPTDAPRNRLQFRNVSLSSGGFLVVRNGPDGPLVANRYVAAGEYDSLTVQYRRPVTADSVVATAYVDVDGDRLFEGGGIDRPFRRNGEPVSSVVDLEEPTPTTPSTRTDAPTAEPTTSPSTDTATAAPSSPTATGTPSQYRLTDASGDGFGPGVALAALLLCLAALARRD</sequence>
<proteinExistence type="predicted"/>
<evidence type="ECO:0000313" key="4">
    <source>
        <dbReference type="Proteomes" id="UP000199076"/>
    </source>
</evidence>
<dbReference type="InterPro" id="IPR055706">
    <property type="entry name" value="Slg1/2_DUF7282"/>
</dbReference>
<dbReference type="PROSITE" id="PS51318">
    <property type="entry name" value="TAT"/>
    <property type="match status" value="1"/>
</dbReference>
<feature type="compositionally biased region" description="Low complexity" evidence="1">
    <location>
        <begin position="399"/>
        <end position="438"/>
    </location>
</feature>
<dbReference type="Pfam" id="PF23951">
    <property type="entry name" value="DUF7282"/>
    <property type="match status" value="1"/>
</dbReference>
<dbReference type="InterPro" id="IPR006311">
    <property type="entry name" value="TAT_signal"/>
</dbReference>
<dbReference type="Proteomes" id="UP000199076">
    <property type="component" value="Unassembled WGS sequence"/>
</dbReference>
<accession>A0A1G7QTD2</accession>
<dbReference type="AlphaFoldDB" id="A0A1G7QTD2"/>
<reference evidence="4" key="1">
    <citation type="submission" date="2016-10" db="EMBL/GenBank/DDBJ databases">
        <authorList>
            <person name="Varghese N."/>
            <person name="Submissions S."/>
        </authorList>
    </citation>
    <scope>NUCLEOTIDE SEQUENCE [LARGE SCALE GENOMIC DNA]</scope>
    <source>
        <strain evidence="4">IBRC-M 10760</strain>
    </source>
</reference>
<evidence type="ECO:0000259" key="2">
    <source>
        <dbReference type="Pfam" id="PF23951"/>
    </source>
</evidence>
<feature type="domain" description="DUF7282" evidence="2">
    <location>
        <begin position="306"/>
        <end position="392"/>
    </location>
</feature>
<feature type="region of interest" description="Disordered" evidence="1">
    <location>
        <begin position="376"/>
        <end position="444"/>
    </location>
</feature>
<dbReference type="OrthoDB" id="240314at2157"/>
<evidence type="ECO:0000256" key="1">
    <source>
        <dbReference type="SAM" id="MobiDB-lite"/>
    </source>
</evidence>